<dbReference type="EMBL" id="JAVXUO010002581">
    <property type="protein sequence ID" value="KAK2971566.1"/>
    <property type="molecule type" value="Genomic_DNA"/>
</dbReference>
<reference evidence="2" key="1">
    <citation type="submission" date="2022-12" db="EMBL/GenBank/DDBJ databases">
        <title>Draft genome assemblies for two species of Escallonia (Escalloniales).</title>
        <authorList>
            <person name="Chanderbali A."/>
            <person name="Dervinis C."/>
            <person name="Anghel I."/>
            <person name="Soltis D."/>
            <person name="Soltis P."/>
            <person name="Zapata F."/>
        </authorList>
    </citation>
    <scope>NUCLEOTIDE SEQUENCE</scope>
    <source>
        <strain evidence="2">UCBG92.1500</strain>
        <tissue evidence="2">Leaf</tissue>
    </source>
</reference>
<accession>A0AA88U7H6</accession>
<organism evidence="2 3">
    <name type="scientific">Escallonia rubra</name>
    <dbReference type="NCBI Taxonomy" id="112253"/>
    <lineage>
        <taxon>Eukaryota</taxon>
        <taxon>Viridiplantae</taxon>
        <taxon>Streptophyta</taxon>
        <taxon>Embryophyta</taxon>
        <taxon>Tracheophyta</taxon>
        <taxon>Spermatophyta</taxon>
        <taxon>Magnoliopsida</taxon>
        <taxon>eudicotyledons</taxon>
        <taxon>Gunneridae</taxon>
        <taxon>Pentapetalae</taxon>
        <taxon>asterids</taxon>
        <taxon>campanulids</taxon>
        <taxon>Escalloniales</taxon>
        <taxon>Escalloniaceae</taxon>
        <taxon>Escallonia</taxon>
    </lineage>
</organism>
<comment type="caution">
    <text evidence="2">The sequence shown here is derived from an EMBL/GenBank/DDBJ whole genome shotgun (WGS) entry which is preliminary data.</text>
</comment>
<name>A0AA88U7H6_9ASTE</name>
<protein>
    <recommendedName>
        <fullName evidence="1">DUF4219 domain-containing protein</fullName>
    </recommendedName>
</protein>
<dbReference type="AlphaFoldDB" id="A0AA88U7H6"/>
<evidence type="ECO:0000259" key="1">
    <source>
        <dbReference type="Pfam" id="PF13961"/>
    </source>
</evidence>
<sequence>MASKQIVADLNKGEKLDGDNYDIWHRKVQYMLDEQEVLETLTAVMARPAQGTAQFEKDQEIYE</sequence>
<evidence type="ECO:0000313" key="2">
    <source>
        <dbReference type="EMBL" id="KAK2971566.1"/>
    </source>
</evidence>
<dbReference type="Proteomes" id="UP001187471">
    <property type="component" value="Unassembled WGS sequence"/>
</dbReference>
<evidence type="ECO:0000313" key="3">
    <source>
        <dbReference type="Proteomes" id="UP001187471"/>
    </source>
</evidence>
<gene>
    <name evidence="2" type="ORF">RJ640_017935</name>
</gene>
<dbReference type="InterPro" id="IPR025314">
    <property type="entry name" value="DUF4219"/>
</dbReference>
<keyword evidence="3" id="KW-1185">Reference proteome</keyword>
<proteinExistence type="predicted"/>
<feature type="domain" description="DUF4219" evidence="1">
    <location>
        <begin position="16"/>
        <end position="39"/>
    </location>
</feature>
<dbReference type="Pfam" id="PF13961">
    <property type="entry name" value="DUF4219"/>
    <property type="match status" value="1"/>
</dbReference>